<name>A0A6N8EHL1_9GAMM</name>
<keyword evidence="2" id="KW-0472">Membrane</keyword>
<dbReference type="InterPro" id="IPR031982">
    <property type="entry name" value="PilE-like"/>
</dbReference>
<keyword evidence="2" id="KW-0812">Transmembrane</keyword>
<accession>A0A6N8EHL1</accession>
<dbReference type="NCBIfam" id="TIGR02532">
    <property type="entry name" value="IV_pilin_GFxxxE"/>
    <property type="match status" value="1"/>
</dbReference>
<dbReference type="InterPro" id="IPR000983">
    <property type="entry name" value="Bac_GSPG_pilin"/>
</dbReference>
<dbReference type="InterPro" id="IPR012902">
    <property type="entry name" value="N_methyl_site"/>
</dbReference>
<evidence type="ECO:0000256" key="1">
    <source>
        <dbReference type="ARBA" id="ARBA00022481"/>
    </source>
</evidence>
<dbReference type="Proteomes" id="UP000434044">
    <property type="component" value="Unassembled WGS sequence"/>
</dbReference>
<dbReference type="GO" id="GO:0043683">
    <property type="term" value="P:type IV pilus assembly"/>
    <property type="evidence" value="ECO:0007669"/>
    <property type="project" value="InterPro"/>
</dbReference>
<dbReference type="OrthoDB" id="5296638at2"/>
<dbReference type="PRINTS" id="PR00813">
    <property type="entry name" value="BCTERIALGSPG"/>
</dbReference>
<dbReference type="PANTHER" id="PTHR30093:SF47">
    <property type="entry name" value="TYPE IV PILUS NON-CORE MINOR PILIN PILE"/>
    <property type="match status" value="1"/>
</dbReference>
<evidence type="ECO:0000313" key="3">
    <source>
        <dbReference type="EMBL" id="MTW23110.1"/>
    </source>
</evidence>
<dbReference type="Pfam" id="PF07963">
    <property type="entry name" value="N_methyl"/>
    <property type="match status" value="1"/>
</dbReference>
<dbReference type="AlphaFoldDB" id="A0A6N8EHL1"/>
<gene>
    <name evidence="3" type="ORF">GJ668_18895</name>
</gene>
<comment type="caution">
    <text evidence="3">The sequence shown here is derived from an EMBL/GenBank/DDBJ whole genome shotgun (WGS) entry which is preliminary data.</text>
</comment>
<dbReference type="InterPro" id="IPR045584">
    <property type="entry name" value="Pilin-like"/>
</dbReference>
<keyword evidence="1" id="KW-0488">Methylation</keyword>
<reference evidence="3 4" key="1">
    <citation type="submission" date="2019-11" db="EMBL/GenBank/DDBJ databases">
        <title>Whole-genome sequence of the anaerobic purple sulfur bacterium Allochromatium palmeri DSM 15591.</title>
        <authorList>
            <person name="Kyndt J.A."/>
            <person name="Meyer T.E."/>
        </authorList>
    </citation>
    <scope>NUCLEOTIDE SEQUENCE [LARGE SCALE GENOMIC DNA]</scope>
    <source>
        <strain evidence="3 4">DSM 15591</strain>
    </source>
</reference>
<feature type="transmembrane region" description="Helical" evidence="2">
    <location>
        <begin position="12"/>
        <end position="34"/>
    </location>
</feature>
<protein>
    <submittedName>
        <fullName evidence="3">Prepilin-type N-terminal cleavage/methylation domain-containing protein</fullName>
    </submittedName>
</protein>
<dbReference type="PROSITE" id="PS00409">
    <property type="entry name" value="PROKAR_NTER_METHYL"/>
    <property type="match status" value="1"/>
</dbReference>
<dbReference type="GO" id="GO:0015628">
    <property type="term" value="P:protein secretion by the type II secretion system"/>
    <property type="evidence" value="ECO:0007669"/>
    <property type="project" value="InterPro"/>
</dbReference>
<keyword evidence="4" id="KW-1185">Reference proteome</keyword>
<dbReference type="SUPFAM" id="SSF54523">
    <property type="entry name" value="Pili subunits"/>
    <property type="match status" value="1"/>
</dbReference>
<proteinExistence type="predicted"/>
<dbReference type="GO" id="GO:0015627">
    <property type="term" value="C:type II protein secretion system complex"/>
    <property type="evidence" value="ECO:0007669"/>
    <property type="project" value="InterPro"/>
</dbReference>
<evidence type="ECO:0000256" key="2">
    <source>
        <dbReference type="SAM" id="Phobius"/>
    </source>
</evidence>
<dbReference type="EMBL" id="WNKT01000076">
    <property type="protein sequence ID" value="MTW23110.1"/>
    <property type="molecule type" value="Genomic_DNA"/>
</dbReference>
<keyword evidence="2" id="KW-1133">Transmembrane helix</keyword>
<sequence>MKSNHINRQGFTLIELLIVVAIIAILAAIAYPSYLDSVHKSRRSDAMAALSTAQLAQEKWRANNTTYGTLANIGINSDSPDQYYAITMAQSISNDTNCTLDANAPSATAYAIKATGQNGQENDTGCTAICVDETGEIRPAHCVSR</sequence>
<organism evidence="3 4">
    <name type="scientific">Allochromatium palmeri</name>
    <dbReference type="NCBI Taxonomy" id="231048"/>
    <lineage>
        <taxon>Bacteria</taxon>
        <taxon>Pseudomonadati</taxon>
        <taxon>Pseudomonadota</taxon>
        <taxon>Gammaproteobacteria</taxon>
        <taxon>Chromatiales</taxon>
        <taxon>Chromatiaceae</taxon>
        <taxon>Allochromatium</taxon>
    </lineage>
</organism>
<dbReference type="Pfam" id="PF16732">
    <property type="entry name" value="ComP_DUS"/>
    <property type="match status" value="1"/>
</dbReference>
<dbReference type="PANTHER" id="PTHR30093">
    <property type="entry name" value="GENERAL SECRETION PATHWAY PROTEIN G"/>
    <property type="match status" value="1"/>
</dbReference>
<evidence type="ECO:0000313" key="4">
    <source>
        <dbReference type="Proteomes" id="UP000434044"/>
    </source>
</evidence>
<dbReference type="Gene3D" id="3.30.700.10">
    <property type="entry name" value="Glycoprotein, Type 4 Pilin"/>
    <property type="match status" value="1"/>
</dbReference>